<keyword evidence="2" id="KW-0949">S-adenosyl-L-methionine</keyword>
<dbReference type="InterPro" id="IPR007197">
    <property type="entry name" value="rSAM"/>
</dbReference>
<keyword evidence="7 9" id="KW-0456">Lyase</keyword>
<dbReference type="GO" id="GO:0046872">
    <property type="term" value="F:metal ion binding"/>
    <property type="evidence" value="ECO:0007669"/>
    <property type="project" value="UniProtKB-KW"/>
</dbReference>
<evidence type="ECO:0000256" key="1">
    <source>
        <dbReference type="ARBA" id="ARBA00022485"/>
    </source>
</evidence>
<keyword evidence="3" id="KW-0479">Metal-binding</keyword>
<dbReference type="InterPro" id="IPR058240">
    <property type="entry name" value="rSAM_sf"/>
</dbReference>
<dbReference type="InterPro" id="IPR013785">
    <property type="entry name" value="Aldolase_TIM"/>
</dbReference>
<organism evidence="9 10">
    <name type="scientific">Pseudomonas phage JG012</name>
    <dbReference type="NCBI Taxonomy" id="1970799"/>
    <lineage>
        <taxon>Viruses</taxon>
        <taxon>Duplodnaviria</taxon>
        <taxon>Heunggongvirae</taxon>
        <taxon>Uroviricota</taxon>
        <taxon>Caudoviricetes</taxon>
        <taxon>Queuovirinae</taxon>
        <taxon>Nipunavirus</taxon>
        <taxon>Nipunavirus quinobequin</taxon>
        <taxon>Nipunavirus NP1</taxon>
    </lineage>
</organism>
<keyword evidence="5" id="KW-0408">Iron</keyword>
<keyword evidence="6" id="KW-0411">Iron-sulfur</keyword>
<dbReference type="GO" id="GO:0051539">
    <property type="term" value="F:4 iron, 4 sulfur cluster binding"/>
    <property type="evidence" value="ECO:0007669"/>
    <property type="project" value="UniProtKB-KW"/>
</dbReference>
<evidence type="ECO:0000256" key="2">
    <source>
        <dbReference type="ARBA" id="ARBA00022691"/>
    </source>
</evidence>
<evidence type="ECO:0000259" key="8">
    <source>
        <dbReference type="PROSITE" id="PS51918"/>
    </source>
</evidence>
<dbReference type="SFLD" id="SFLDS00029">
    <property type="entry name" value="Radical_SAM"/>
    <property type="match status" value="1"/>
</dbReference>
<dbReference type="PANTHER" id="PTHR42836">
    <property type="entry name" value="7-CARBOXY-7-DEAZAGUANINE SYNTHASE"/>
    <property type="match status" value="1"/>
</dbReference>
<evidence type="ECO:0000256" key="6">
    <source>
        <dbReference type="ARBA" id="ARBA00023014"/>
    </source>
</evidence>
<dbReference type="EC" id="4.3.99.3" evidence="9"/>
<accession>A0A2H4GY30</accession>
<evidence type="ECO:0000313" key="9">
    <source>
        <dbReference type="EMBL" id="ARB11105.1"/>
    </source>
</evidence>
<keyword evidence="4" id="KW-0460">Magnesium</keyword>
<evidence type="ECO:0000256" key="7">
    <source>
        <dbReference type="ARBA" id="ARBA00023239"/>
    </source>
</evidence>
<evidence type="ECO:0000256" key="5">
    <source>
        <dbReference type="ARBA" id="ARBA00023004"/>
    </source>
</evidence>
<sequence>MNLQPIEKRTKSADGLLSLHSIFHTIQGEGPFCGTPSVFVRLAGCNLQCPACDTDYTQGRRAASVQEILDKVQEYQSSGLVVITGGEPFRQDITRLLNVLTDAGFYVQIETNGTLEPVEYPYSTMPDIRTGVYVVCSPKAGKVHPRINDVACCFKYVIAHDSIHEDDGLPLRALEHRASPYVARPPKNWARPIYLQPMDSKDEELNRLNLQAAIDSCMKFGYILQLQIHKIINME</sequence>
<feature type="domain" description="Radical SAM core" evidence="8">
    <location>
        <begin position="32"/>
        <end position="235"/>
    </location>
</feature>
<dbReference type="EMBL" id="KX898399">
    <property type="protein sequence ID" value="ARB11105.1"/>
    <property type="molecule type" value="Genomic_DNA"/>
</dbReference>
<name>A0A2H4GY30_9CAUD</name>
<evidence type="ECO:0000256" key="3">
    <source>
        <dbReference type="ARBA" id="ARBA00022723"/>
    </source>
</evidence>
<dbReference type="InterPro" id="IPR024924">
    <property type="entry name" value="7-CO-7-deazaguanine_synth-like"/>
</dbReference>
<proteinExistence type="inferred from homology"/>
<dbReference type="Proteomes" id="UP000241297">
    <property type="component" value="Segment"/>
</dbReference>
<dbReference type="PROSITE" id="PS51918">
    <property type="entry name" value="RADICAL_SAM"/>
    <property type="match status" value="1"/>
</dbReference>
<dbReference type="PANTHER" id="PTHR42836:SF1">
    <property type="entry name" value="7-CARBOXY-7-DEAZAGUANINE SYNTHASE"/>
    <property type="match status" value="1"/>
</dbReference>
<dbReference type="PIRSF" id="PIRSF000370">
    <property type="entry name" value="QueE"/>
    <property type="match status" value="1"/>
</dbReference>
<evidence type="ECO:0000256" key="4">
    <source>
        <dbReference type="ARBA" id="ARBA00022842"/>
    </source>
</evidence>
<dbReference type="Gene3D" id="3.20.20.70">
    <property type="entry name" value="Aldolase class I"/>
    <property type="match status" value="1"/>
</dbReference>
<protein>
    <submittedName>
        <fullName evidence="9">Putative queuosine biosynthesis protein QueE</fullName>
        <ecNumber evidence="9">4.3.99.3</ecNumber>
    </submittedName>
</protein>
<evidence type="ECO:0000313" key="10">
    <source>
        <dbReference type="Proteomes" id="UP000241297"/>
    </source>
</evidence>
<dbReference type="GO" id="GO:0016829">
    <property type="term" value="F:lyase activity"/>
    <property type="evidence" value="ECO:0007669"/>
    <property type="project" value="UniProtKB-KW"/>
</dbReference>
<gene>
    <name evidence="9" type="primary">queE</name>
    <name evidence="9" type="ORF">JG012_00037</name>
</gene>
<dbReference type="SUPFAM" id="SSF102114">
    <property type="entry name" value="Radical SAM enzymes"/>
    <property type="match status" value="1"/>
</dbReference>
<dbReference type="HAMAP" id="MF_00917">
    <property type="entry name" value="QueE"/>
    <property type="match status" value="1"/>
</dbReference>
<dbReference type="CDD" id="cd01335">
    <property type="entry name" value="Radical_SAM"/>
    <property type="match status" value="1"/>
</dbReference>
<dbReference type="Pfam" id="PF04055">
    <property type="entry name" value="Radical_SAM"/>
    <property type="match status" value="1"/>
</dbReference>
<keyword evidence="1" id="KW-0004">4Fe-4S</keyword>
<reference evidence="9 10" key="1">
    <citation type="submission" date="2016-09" db="EMBL/GenBank/DDBJ databases">
        <title>Characterization of the lytic Pseudomonas aeruginosa bacteriophage JG012 and the possible use for the detection of living P. aeruginosa.</title>
        <authorList>
            <person name="Uhlig C.M."/>
            <person name="Diekmann N."/>
            <person name="Peters S."/>
            <person name="Krause U."/>
            <person name="Garbe J."/>
            <person name="Bunk B."/>
            <person name="Rohde M."/>
            <person name="Schobert M."/>
            <person name="Jahn D."/>
        </authorList>
    </citation>
    <scope>NUCLEOTIDE SEQUENCE [LARGE SCALE GENOMIC DNA]</scope>
</reference>